<sequence>MRNAMRAAAMMPAALLTIGLGVTGAVMGSATAAHAQPNYRVCGVFNSATGGLYGTGLVAKIYKDDENNETCSQKIDFMRAYYDQAYPTSSGRLSFVMVTCEVFSTRVGAENGSDLCRDMDVNLIYKYTSKYDAKYPRDAGVSFWHR</sequence>
<feature type="chain" id="PRO_5011993108" description="Secreted protein" evidence="1">
    <location>
        <begin position="36"/>
        <end position="146"/>
    </location>
</feature>
<evidence type="ECO:0008006" key="4">
    <source>
        <dbReference type="Google" id="ProtNLM"/>
    </source>
</evidence>
<feature type="signal peptide" evidence="1">
    <location>
        <begin position="1"/>
        <end position="35"/>
    </location>
</feature>
<accession>A0A251YEW6</accession>
<organism evidence="2 3">
    <name type="scientific">Clavibacter michiganensis</name>
    <dbReference type="NCBI Taxonomy" id="28447"/>
    <lineage>
        <taxon>Bacteria</taxon>
        <taxon>Bacillati</taxon>
        <taxon>Actinomycetota</taxon>
        <taxon>Actinomycetes</taxon>
        <taxon>Micrococcales</taxon>
        <taxon>Microbacteriaceae</taxon>
        <taxon>Clavibacter</taxon>
    </lineage>
</organism>
<name>A0A251YEW6_9MICO</name>
<evidence type="ECO:0000256" key="1">
    <source>
        <dbReference type="SAM" id="SignalP"/>
    </source>
</evidence>
<evidence type="ECO:0000313" key="2">
    <source>
        <dbReference type="EMBL" id="OUE22782.1"/>
    </source>
</evidence>
<keyword evidence="1" id="KW-0732">Signal</keyword>
<dbReference type="RefSeq" id="WP_086517654.1">
    <property type="nucleotide sequence ID" value="NZ_MDJY01000043.1"/>
</dbReference>
<reference evidence="2 3" key="1">
    <citation type="submission" date="2016-08" db="EMBL/GenBank/DDBJ databases">
        <title>Genome sequence of Clavibacter michiganensis spp strain CFBP8017.</title>
        <authorList>
            <person name="Thapa S.P."/>
            <person name="Coaker G."/>
            <person name="Jacques M.-A."/>
        </authorList>
    </citation>
    <scope>NUCLEOTIDE SEQUENCE [LARGE SCALE GENOMIC DNA]</scope>
    <source>
        <strain evidence="2">CFBP8017</strain>
    </source>
</reference>
<dbReference type="Proteomes" id="UP000195011">
    <property type="component" value="Unassembled WGS sequence"/>
</dbReference>
<dbReference type="EMBL" id="MDJY01000043">
    <property type="protein sequence ID" value="OUE22782.1"/>
    <property type="molecule type" value="Genomic_DNA"/>
</dbReference>
<protein>
    <recommendedName>
        <fullName evidence="4">Secreted protein</fullName>
    </recommendedName>
</protein>
<proteinExistence type="predicted"/>
<gene>
    <name evidence="2" type="ORF">BFL36_09195</name>
</gene>
<dbReference type="AlphaFoldDB" id="A0A251YEW6"/>
<comment type="caution">
    <text evidence="2">The sequence shown here is derived from an EMBL/GenBank/DDBJ whole genome shotgun (WGS) entry which is preliminary data.</text>
</comment>
<evidence type="ECO:0000313" key="3">
    <source>
        <dbReference type="Proteomes" id="UP000195011"/>
    </source>
</evidence>